<keyword evidence="3" id="KW-1185">Reference proteome</keyword>
<name>G8R2S1_OWEHD</name>
<protein>
    <recommendedName>
        <fullName evidence="4">DUF1573 domain-containing protein</fullName>
    </recommendedName>
</protein>
<organism evidence="2 3">
    <name type="scientific">Owenweeksia hongkongensis (strain DSM 17368 / CIP 108786 / JCM 12287 / NRRL B-23963 / UST20020801)</name>
    <dbReference type="NCBI Taxonomy" id="926562"/>
    <lineage>
        <taxon>Bacteria</taxon>
        <taxon>Pseudomonadati</taxon>
        <taxon>Bacteroidota</taxon>
        <taxon>Flavobacteriia</taxon>
        <taxon>Flavobacteriales</taxon>
        <taxon>Owenweeksiaceae</taxon>
        <taxon>Owenweeksia</taxon>
    </lineage>
</organism>
<dbReference type="InterPro" id="IPR011467">
    <property type="entry name" value="DUF1573"/>
</dbReference>
<dbReference type="RefSeq" id="WP_014201237.1">
    <property type="nucleotide sequence ID" value="NC_016599.1"/>
</dbReference>
<accession>G8R2S1</accession>
<evidence type="ECO:0008006" key="4">
    <source>
        <dbReference type="Google" id="ProtNLM"/>
    </source>
</evidence>
<dbReference type="AlphaFoldDB" id="G8R2S1"/>
<dbReference type="STRING" id="926562.Oweho_0865"/>
<dbReference type="EMBL" id="CP003156">
    <property type="protein sequence ID" value="AEV31876.1"/>
    <property type="molecule type" value="Genomic_DNA"/>
</dbReference>
<feature type="chain" id="PRO_5003515543" description="DUF1573 domain-containing protein" evidence="1">
    <location>
        <begin position="23"/>
        <end position="158"/>
    </location>
</feature>
<sequence length="158" mass="16700">MRKIAFAFSGLLLMAFTACDNAASKVASDDTEGTKVEAADVETKGTPSFEFTEETFDFGEIEEGTVAKHDFVFKNTGDAPLIITNAAGSCGCTVPQWPREPIAPGEEGTIHVEFNSQGRAGNQQKQVTLSANTVPNSKVLKISAQVKPSADASAEAQN</sequence>
<dbReference type="Gene3D" id="2.60.40.10">
    <property type="entry name" value="Immunoglobulins"/>
    <property type="match status" value="1"/>
</dbReference>
<dbReference type="HOGENOM" id="CLU_122784_0_1_10"/>
<reference evidence="2 3" key="1">
    <citation type="journal article" date="2012" name="Stand. Genomic Sci.">
        <title>Genome sequence of the orange-pigmented seawater bacterium Owenweeksia hongkongensis type strain (UST20020801(T)).</title>
        <authorList>
            <person name="Riedel T."/>
            <person name="Held B."/>
            <person name="Nolan M."/>
            <person name="Lucas S."/>
            <person name="Lapidus A."/>
            <person name="Tice H."/>
            <person name="Del Rio T.G."/>
            <person name="Cheng J.F."/>
            <person name="Han C."/>
            <person name="Tapia R."/>
            <person name="Goodwin L.A."/>
            <person name="Pitluck S."/>
            <person name="Liolios K."/>
            <person name="Mavromatis K."/>
            <person name="Pagani I."/>
            <person name="Ivanova N."/>
            <person name="Mikhailova N."/>
            <person name="Pati A."/>
            <person name="Chen A."/>
            <person name="Palaniappan K."/>
            <person name="Rohde M."/>
            <person name="Tindall B.J."/>
            <person name="Detter J.C."/>
            <person name="Goker M."/>
            <person name="Woyke T."/>
            <person name="Bristow J."/>
            <person name="Eisen J.A."/>
            <person name="Markowitz V."/>
            <person name="Hugenholtz P."/>
            <person name="Klenk H.P."/>
            <person name="Kyrpides N.C."/>
        </authorList>
    </citation>
    <scope>NUCLEOTIDE SEQUENCE</scope>
    <source>
        <strain evidence="3">DSM 17368 / JCM 12287 / NRRL B-23963</strain>
    </source>
</reference>
<keyword evidence="1" id="KW-0732">Signal</keyword>
<dbReference type="OrthoDB" id="826619at2"/>
<dbReference type="Proteomes" id="UP000005631">
    <property type="component" value="Chromosome"/>
</dbReference>
<dbReference type="InterPro" id="IPR013783">
    <property type="entry name" value="Ig-like_fold"/>
</dbReference>
<dbReference type="KEGG" id="oho:Oweho_0865"/>
<evidence type="ECO:0000256" key="1">
    <source>
        <dbReference type="SAM" id="SignalP"/>
    </source>
</evidence>
<feature type="signal peptide" evidence="1">
    <location>
        <begin position="1"/>
        <end position="22"/>
    </location>
</feature>
<dbReference type="PROSITE" id="PS51257">
    <property type="entry name" value="PROKAR_LIPOPROTEIN"/>
    <property type="match status" value="1"/>
</dbReference>
<evidence type="ECO:0000313" key="2">
    <source>
        <dbReference type="EMBL" id="AEV31876.1"/>
    </source>
</evidence>
<proteinExistence type="predicted"/>
<gene>
    <name evidence="2" type="ordered locus">Oweho_0865</name>
</gene>
<dbReference type="Pfam" id="PF07610">
    <property type="entry name" value="DUF1573"/>
    <property type="match status" value="1"/>
</dbReference>
<dbReference type="PANTHER" id="PTHR37833:SF1">
    <property type="entry name" value="SIGNAL PEPTIDE PROTEIN"/>
    <property type="match status" value="1"/>
</dbReference>
<evidence type="ECO:0000313" key="3">
    <source>
        <dbReference type="Proteomes" id="UP000005631"/>
    </source>
</evidence>
<dbReference type="eggNOG" id="ENOG5030K5M">
    <property type="taxonomic scope" value="Bacteria"/>
</dbReference>
<dbReference type="PANTHER" id="PTHR37833">
    <property type="entry name" value="LIPOPROTEIN-RELATED"/>
    <property type="match status" value="1"/>
</dbReference>